<keyword evidence="1" id="KW-0732">Signal</keyword>
<feature type="signal peptide" evidence="1">
    <location>
        <begin position="1"/>
        <end position="28"/>
    </location>
</feature>
<dbReference type="SUPFAM" id="SSF52821">
    <property type="entry name" value="Rhodanese/Cell cycle control phosphatase"/>
    <property type="match status" value="1"/>
</dbReference>
<protein>
    <submittedName>
        <fullName evidence="3">Rhodanese</fullName>
    </submittedName>
</protein>
<dbReference type="Gene3D" id="3.40.250.10">
    <property type="entry name" value="Rhodanese-like domain"/>
    <property type="match status" value="1"/>
</dbReference>
<dbReference type="InterPro" id="IPR036873">
    <property type="entry name" value="Rhodanese-like_dom_sf"/>
</dbReference>
<dbReference type="Proteomes" id="UP000630805">
    <property type="component" value="Unassembled WGS sequence"/>
</dbReference>
<dbReference type="InterPro" id="IPR001763">
    <property type="entry name" value="Rhodanese-like_dom"/>
</dbReference>
<dbReference type="Pfam" id="PF00581">
    <property type="entry name" value="Rhodanese"/>
    <property type="match status" value="1"/>
</dbReference>
<evidence type="ECO:0000256" key="1">
    <source>
        <dbReference type="SAM" id="SignalP"/>
    </source>
</evidence>
<evidence type="ECO:0000313" key="4">
    <source>
        <dbReference type="Proteomes" id="UP000630805"/>
    </source>
</evidence>
<sequence length="203" mass="21569">MPTLPSRRAVLKLGTASVLIGSASLVSAASGIETTIDPAGLSDRQRTPLGLYLAPGEAHAALRGDPEILFVDVRDPIEISFVGHPAGLDKIIPLGIVTHQIDPNSGQYRMANNPNVVAEFDDLLASKGKSRDAAIFVTCRSGARSAVATRMLSAAGYSNVWNLIEGFEGDKDANGVRALNGWRNAGLPWGYHLEPGVAWMRPE</sequence>
<dbReference type="RefSeq" id="WP_176861141.1">
    <property type="nucleotide sequence ID" value="NZ_JABXWT010000001.1"/>
</dbReference>
<proteinExistence type="predicted"/>
<feature type="chain" id="PRO_5045697105" evidence="1">
    <location>
        <begin position="29"/>
        <end position="203"/>
    </location>
</feature>
<organism evidence="3 4">
    <name type="scientific">Ruegeria haliotis</name>
    <dbReference type="NCBI Taxonomy" id="2747601"/>
    <lineage>
        <taxon>Bacteria</taxon>
        <taxon>Pseudomonadati</taxon>
        <taxon>Pseudomonadota</taxon>
        <taxon>Alphaproteobacteria</taxon>
        <taxon>Rhodobacterales</taxon>
        <taxon>Roseobacteraceae</taxon>
        <taxon>Ruegeria</taxon>
    </lineage>
</organism>
<gene>
    <name evidence="3" type="ORF">HW561_00055</name>
</gene>
<evidence type="ECO:0000313" key="3">
    <source>
        <dbReference type="EMBL" id="NVO54183.1"/>
    </source>
</evidence>
<name>A0ABX2PJI5_9RHOB</name>
<accession>A0ABX2PJI5</accession>
<reference evidence="3 4" key="1">
    <citation type="submission" date="2020-06" db="EMBL/GenBank/DDBJ databases">
        <authorList>
            <person name="Cao W.R."/>
        </authorList>
    </citation>
    <scope>NUCLEOTIDE SEQUENCE [LARGE SCALE GENOMIC DNA]</scope>
    <source>
        <strain evidence="3 4">B1Z28</strain>
    </source>
</reference>
<dbReference type="EMBL" id="JABXWT010000001">
    <property type="protein sequence ID" value="NVO54183.1"/>
    <property type="molecule type" value="Genomic_DNA"/>
</dbReference>
<dbReference type="SMART" id="SM00450">
    <property type="entry name" value="RHOD"/>
    <property type="match status" value="1"/>
</dbReference>
<comment type="caution">
    <text evidence="3">The sequence shown here is derived from an EMBL/GenBank/DDBJ whole genome shotgun (WGS) entry which is preliminary data.</text>
</comment>
<evidence type="ECO:0000259" key="2">
    <source>
        <dbReference type="PROSITE" id="PS50206"/>
    </source>
</evidence>
<dbReference type="PROSITE" id="PS50206">
    <property type="entry name" value="RHODANESE_3"/>
    <property type="match status" value="1"/>
</dbReference>
<keyword evidence="4" id="KW-1185">Reference proteome</keyword>
<feature type="domain" description="Rhodanese" evidence="2">
    <location>
        <begin position="64"/>
        <end position="179"/>
    </location>
</feature>